<gene>
    <name evidence="2" type="ORF">RUMCAL_02001</name>
</gene>
<organism evidence="2 3">
    <name type="scientific">Ruminococcus callidus ATCC 27760</name>
    <dbReference type="NCBI Taxonomy" id="411473"/>
    <lineage>
        <taxon>Bacteria</taxon>
        <taxon>Bacillati</taxon>
        <taxon>Bacillota</taxon>
        <taxon>Clostridia</taxon>
        <taxon>Eubacteriales</taxon>
        <taxon>Oscillospiraceae</taxon>
        <taxon>Ruminococcus</taxon>
    </lineage>
</organism>
<name>U2M5R0_9FIRM</name>
<comment type="caution">
    <text evidence="2">The sequence shown here is derived from an EMBL/GenBank/DDBJ whole genome shotgun (WGS) entry which is preliminary data.</text>
</comment>
<dbReference type="HOGENOM" id="CLU_3157456_0_0_9"/>
<dbReference type="EMBL" id="AWVF01000244">
    <property type="protein sequence ID" value="ERJ94663.1"/>
    <property type="molecule type" value="Genomic_DNA"/>
</dbReference>
<keyword evidence="1" id="KW-0472">Membrane</keyword>
<evidence type="ECO:0000313" key="3">
    <source>
        <dbReference type="Proteomes" id="UP000016662"/>
    </source>
</evidence>
<proteinExistence type="predicted"/>
<keyword evidence="3" id="KW-1185">Reference proteome</keyword>
<reference evidence="2 3" key="1">
    <citation type="submission" date="2013-07" db="EMBL/GenBank/DDBJ databases">
        <authorList>
            <person name="Weinstock G."/>
            <person name="Sodergren E."/>
            <person name="Wylie T."/>
            <person name="Fulton L."/>
            <person name="Fulton R."/>
            <person name="Fronick C."/>
            <person name="O'Laughlin M."/>
            <person name="Godfrey J."/>
            <person name="Miner T."/>
            <person name="Herter B."/>
            <person name="Appelbaum E."/>
            <person name="Cordes M."/>
            <person name="Lek S."/>
            <person name="Wollam A."/>
            <person name="Pepin K.H."/>
            <person name="Palsikar V.B."/>
            <person name="Mitreva M."/>
            <person name="Wilson R.K."/>
        </authorList>
    </citation>
    <scope>NUCLEOTIDE SEQUENCE [LARGE SCALE GENOMIC DNA]</scope>
    <source>
        <strain evidence="2 3">ATCC 27760</strain>
    </source>
</reference>
<keyword evidence="1" id="KW-0812">Transmembrane</keyword>
<dbReference type="Proteomes" id="UP000016662">
    <property type="component" value="Unassembled WGS sequence"/>
</dbReference>
<dbReference type="STRING" id="411473.RUMCAL_02001"/>
<sequence length="48" mass="4977">MYFLGQSCRNRSAEFARSSLSALGLPTPIVALACIGNVGIQVFSSVSG</sequence>
<feature type="transmembrane region" description="Helical" evidence="1">
    <location>
        <begin position="20"/>
        <end position="43"/>
    </location>
</feature>
<protein>
    <submittedName>
        <fullName evidence="2">Uncharacterized protein</fullName>
    </submittedName>
</protein>
<keyword evidence="1" id="KW-1133">Transmembrane helix</keyword>
<accession>U2M5R0</accession>
<evidence type="ECO:0000313" key="2">
    <source>
        <dbReference type="EMBL" id="ERJ94663.1"/>
    </source>
</evidence>
<dbReference type="AlphaFoldDB" id="U2M5R0"/>
<evidence type="ECO:0000256" key="1">
    <source>
        <dbReference type="SAM" id="Phobius"/>
    </source>
</evidence>